<protein>
    <submittedName>
        <fullName evidence="1">Uncharacterized protein</fullName>
    </submittedName>
</protein>
<evidence type="ECO:0000313" key="1">
    <source>
        <dbReference type="EMBL" id="KAG5383392.1"/>
    </source>
</evidence>
<gene>
    <name evidence="1" type="primary">A09g504400.1_BraROA</name>
    <name evidence="1" type="ORF">IGI04_034862</name>
</gene>
<reference evidence="1 2" key="1">
    <citation type="submission" date="2021-03" db="EMBL/GenBank/DDBJ databases">
        <authorList>
            <person name="King G.J."/>
            <person name="Bancroft I."/>
            <person name="Baten A."/>
            <person name="Bloomfield J."/>
            <person name="Borpatragohain P."/>
            <person name="He Z."/>
            <person name="Irish N."/>
            <person name="Irwin J."/>
            <person name="Liu K."/>
            <person name="Mauleon R.P."/>
            <person name="Moore J."/>
            <person name="Morris R."/>
            <person name="Ostergaard L."/>
            <person name="Wang B."/>
            <person name="Wells R."/>
        </authorList>
    </citation>
    <scope>NUCLEOTIDE SEQUENCE [LARGE SCALE GENOMIC DNA]</scope>
    <source>
        <strain evidence="1">R-o-18</strain>
        <tissue evidence="1">Leaf</tissue>
    </source>
</reference>
<keyword evidence="2" id="KW-1185">Reference proteome</keyword>
<dbReference type="EMBL" id="JADBGQ010000008">
    <property type="protein sequence ID" value="KAG5383392.1"/>
    <property type="molecule type" value="Genomic_DNA"/>
</dbReference>
<comment type="caution">
    <text evidence="1">The sequence shown here is derived from an EMBL/GenBank/DDBJ whole genome shotgun (WGS) entry which is preliminary data.</text>
</comment>
<dbReference type="Proteomes" id="UP000823674">
    <property type="component" value="Chromosome A09"/>
</dbReference>
<proteinExistence type="predicted"/>
<evidence type="ECO:0000313" key="2">
    <source>
        <dbReference type="Proteomes" id="UP000823674"/>
    </source>
</evidence>
<name>A0ABQ7LA03_BRACM</name>
<accession>A0ABQ7LA03</accession>
<sequence length="174" mass="19038">MDLSFRRYGEAVVSVSLLPWCLGFGHGFNPFQDVPQRSSTSRRAAVVSSLAVSDAAESPSRNCAPFVLGFSSRFFIVSATPSCHRLLLQPSLLIHPLIFRGDACEMVGPSGGLCRSISLSVTVRLVSSYPSAWWVFDLLGKLESINGLQFKIKSRVSVLNTTSPYLRTGQRLAR</sequence>
<organism evidence="1 2">
    <name type="scientific">Brassica rapa subsp. trilocularis</name>
    <dbReference type="NCBI Taxonomy" id="1813537"/>
    <lineage>
        <taxon>Eukaryota</taxon>
        <taxon>Viridiplantae</taxon>
        <taxon>Streptophyta</taxon>
        <taxon>Embryophyta</taxon>
        <taxon>Tracheophyta</taxon>
        <taxon>Spermatophyta</taxon>
        <taxon>Magnoliopsida</taxon>
        <taxon>eudicotyledons</taxon>
        <taxon>Gunneridae</taxon>
        <taxon>Pentapetalae</taxon>
        <taxon>rosids</taxon>
        <taxon>malvids</taxon>
        <taxon>Brassicales</taxon>
        <taxon>Brassicaceae</taxon>
        <taxon>Brassiceae</taxon>
        <taxon>Brassica</taxon>
    </lineage>
</organism>